<proteinExistence type="predicted"/>
<dbReference type="EMBL" id="PDFF01000086">
    <property type="protein sequence ID" value="NCA59120.1"/>
    <property type="molecule type" value="Genomic_DNA"/>
</dbReference>
<name>A0A6B2EZU0_KLEPN</name>
<organism evidence="1">
    <name type="scientific">Klebsiella pneumoniae</name>
    <dbReference type="NCBI Taxonomy" id="573"/>
    <lineage>
        <taxon>Bacteria</taxon>
        <taxon>Pseudomonadati</taxon>
        <taxon>Pseudomonadota</taxon>
        <taxon>Gammaproteobacteria</taxon>
        <taxon>Enterobacterales</taxon>
        <taxon>Enterobacteriaceae</taxon>
        <taxon>Klebsiella/Raoultella group</taxon>
        <taxon>Klebsiella</taxon>
        <taxon>Klebsiella pneumoniae complex</taxon>
    </lineage>
</organism>
<reference evidence="1" key="1">
    <citation type="submission" date="2017-10" db="EMBL/GenBank/DDBJ databases">
        <title>Draft genome sequences of three KPC-producing Klebsiella pneumoniae Sequence-Type 15, 258 and 309, isolated from a hospital in Argentina.</title>
        <authorList>
            <person name="Nievas J."/>
            <person name="Smayevsky J."/>
            <person name="Pin Viso N."/>
            <person name="Vera P."/>
            <person name="Nicola F."/>
            <person name="Aballay D."/>
            <person name="Farber M."/>
        </authorList>
    </citation>
    <scope>NUCLEOTIDE SEQUENCE</scope>
    <source>
        <strain evidence="1">KN-ST309</strain>
    </source>
</reference>
<protein>
    <submittedName>
        <fullName evidence="1">Uncharacterized protein</fullName>
    </submittedName>
</protein>
<comment type="caution">
    <text evidence="1">The sequence shown here is derived from an EMBL/GenBank/DDBJ whole genome shotgun (WGS) entry which is preliminary data.</text>
</comment>
<evidence type="ECO:0000313" key="1">
    <source>
        <dbReference type="EMBL" id="NCA59120.1"/>
    </source>
</evidence>
<dbReference type="AlphaFoldDB" id="A0A6B2EZU0"/>
<dbReference type="RefSeq" id="WP_019704383.1">
    <property type="nucleotide sequence ID" value="NZ_BIKG01000011.1"/>
</dbReference>
<gene>
    <name evidence="1" type="ORF">CRN12_21480</name>
</gene>
<sequence>MKIDIMGVGQTRLLSFNVKTLDDASILNISGLCRKLGCKRSTFLSRVANSGLEAAILHFTAIKKQRDVLATLSEKDAAAFLAACKAGDSNTNSASNTSNNAKH</sequence>
<accession>A0A6B2EZU0</accession>